<feature type="transmembrane region" description="Helical" evidence="7">
    <location>
        <begin position="151"/>
        <end position="169"/>
    </location>
</feature>
<feature type="transmembrane region" description="Helical" evidence="7">
    <location>
        <begin position="355"/>
        <end position="379"/>
    </location>
</feature>
<keyword evidence="4 7" id="KW-1133">Transmembrane helix</keyword>
<evidence type="ECO:0000256" key="7">
    <source>
        <dbReference type="SAM" id="Phobius"/>
    </source>
</evidence>
<dbReference type="EMBL" id="JAIFZO010000002">
    <property type="protein sequence ID" value="MCX4235956.1"/>
    <property type="molecule type" value="Genomic_DNA"/>
</dbReference>
<sequence>MLTLATRSVRQRPGRFAATLLSAFLGAAIIMTFNSMHDTAGAPGVDSVSSETLSTAAGVVGGYGTLLVFFAVASTLTVNVRQRSAEIELLRCSGATPAQLKRMVVGEAVAVALVGALLAIGPAMLGGRVLLDVFQDSGQVAESVDHTFGPIALYSGLDITVLAAAGAAFLAVRRAAGGRPRSRSRGRRFLVLGSLVLGALSIGTTFVLSSTDAALMAPPAYGAILLSVGLALLSPGLLRALLGRLPLTGPSGYPAVRGLRVRVAELPGVMVPLTLFIGMATATLSMQGVENDAIHAAGVPKSVDAKNLETLNLTVVGIIVVFSCVMLINSLYAATTYRRKEFGQQRLAGATPGQVLGMVGIESLVLTVTGVVLGTGAALAGIVSFTTVRTDAVLPERGLGIWLGVVAVAVAVTMGTSLVTAWRVLRTPAISAVAPAA</sequence>
<evidence type="ECO:0000256" key="6">
    <source>
        <dbReference type="ARBA" id="ARBA00038076"/>
    </source>
</evidence>
<feature type="transmembrane region" description="Helical" evidence="7">
    <location>
        <begin position="16"/>
        <end position="36"/>
    </location>
</feature>
<dbReference type="InterPro" id="IPR050250">
    <property type="entry name" value="Macrolide_Exporter_MacB"/>
</dbReference>
<name>A0ABT3V8T6_9ACTN</name>
<proteinExistence type="inferred from homology"/>
<protein>
    <submittedName>
        <fullName evidence="9">FtsX-like permease family protein</fullName>
    </submittedName>
</protein>
<accession>A0ABT3V8T6</accession>
<evidence type="ECO:0000256" key="5">
    <source>
        <dbReference type="ARBA" id="ARBA00023136"/>
    </source>
</evidence>
<feature type="domain" description="ABC3 transporter permease C-terminal" evidence="8">
    <location>
        <begin position="315"/>
        <end position="428"/>
    </location>
</feature>
<keyword evidence="10" id="KW-1185">Reference proteome</keyword>
<dbReference type="InterPro" id="IPR003838">
    <property type="entry name" value="ABC3_permease_C"/>
</dbReference>
<evidence type="ECO:0000256" key="4">
    <source>
        <dbReference type="ARBA" id="ARBA00022989"/>
    </source>
</evidence>
<feature type="transmembrane region" description="Helical" evidence="7">
    <location>
        <begin position="220"/>
        <end position="242"/>
    </location>
</feature>
<comment type="similarity">
    <text evidence="6">Belongs to the ABC-4 integral membrane protein family.</text>
</comment>
<keyword evidence="3 7" id="KW-0812">Transmembrane</keyword>
<keyword evidence="2" id="KW-1003">Cell membrane</keyword>
<feature type="transmembrane region" description="Helical" evidence="7">
    <location>
        <begin position="263"/>
        <end position="282"/>
    </location>
</feature>
<evidence type="ECO:0000256" key="2">
    <source>
        <dbReference type="ARBA" id="ARBA00022475"/>
    </source>
</evidence>
<evidence type="ECO:0000256" key="3">
    <source>
        <dbReference type="ARBA" id="ARBA00022692"/>
    </source>
</evidence>
<evidence type="ECO:0000313" key="10">
    <source>
        <dbReference type="Proteomes" id="UP001165590"/>
    </source>
</evidence>
<organism evidence="9 10">
    <name type="scientific">Streptomyces ortus</name>
    <dbReference type="NCBI Taxonomy" id="2867268"/>
    <lineage>
        <taxon>Bacteria</taxon>
        <taxon>Bacillati</taxon>
        <taxon>Actinomycetota</taxon>
        <taxon>Actinomycetes</taxon>
        <taxon>Kitasatosporales</taxon>
        <taxon>Streptomycetaceae</taxon>
        <taxon>Streptomyces</taxon>
    </lineage>
</organism>
<dbReference type="PANTHER" id="PTHR30572:SF4">
    <property type="entry name" value="ABC TRANSPORTER PERMEASE YTRF"/>
    <property type="match status" value="1"/>
</dbReference>
<feature type="transmembrane region" description="Helical" evidence="7">
    <location>
        <begin position="189"/>
        <end position="208"/>
    </location>
</feature>
<evidence type="ECO:0000256" key="1">
    <source>
        <dbReference type="ARBA" id="ARBA00004651"/>
    </source>
</evidence>
<feature type="transmembrane region" description="Helical" evidence="7">
    <location>
        <begin position="56"/>
        <end position="78"/>
    </location>
</feature>
<evidence type="ECO:0000259" key="8">
    <source>
        <dbReference type="Pfam" id="PF02687"/>
    </source>
</evidence>
<dbReference type="PANTHER" id="PTHR30572">
    <property type="entry name" value="MEMBRANE COMPONENT OF TRANSPORTER-RELATED"/>
    <property type="match status" value="1"/>
</dbReference>
<feature type="transmembrane region" description="Helical" evidence="7">
    <location>
        <begin position="399"/>
        <end position="422"/>
    </location>
</feature>
<feature type="domain" description="ABC3 transporter permease C-terminal" evidence="8">
    <location>
        <begin position="64"/>
        <end position="176"/>
    </location>
</feature>
<reference evidence="9" key="1">
    <citation type="journal article" date="2022" name="bioRxiv">
        <title>Discovery and biosynthetic assessment of Streptomyces ortus sp nov. isolated from a deep-sea sponge.</title>
        <authorList>
            <person name="Williams S.E."/>
        </authorList>
    </citation>
    <scope>NUCLEOTIDE SEQUENCE</scope>
    <source>
        <strain evidence="9">A15ISP2-DRY2</strain>
    </source>
</reference>
<dbReference type="Proteomes" id="UP001165590">
    <property type="component" value="Unassembled WGS sequence"/>
</dbReference>
<feature type="transmembrane region" description="Helical" evidence="7">
    <location>
        <begin position="311"/>
        <end position="334"/>
    </location>
</feature>
<gene>
    <name evidence="9" type="ORF">K3769_24940</name>
</gene>
<dbReference type="Pfam" id="PF02687">
    <property type="entry name" value="FtsX"/>
    <property type="match status" value="2"/>
</dbReference>
<comment type="caution">
    <text evidence="9">The sequence shown here is derived from an EMBL/GenBank/DDBJ whole genome shotgun (WGS) entry which is preliminary data.</text>
</comment>
<feature type="transmembrane region" description="Helical" evidence="7">
    <location>
        <begin position="108"/>
        <end position="131"/>
    </location>
</feature>
<comment type="subcellular location">
    <subcellularLocation>
        <location evidence="1">Cell membrane</location>
        <topology evidence="1">Multi-pass membrane protein</topology>
    </subcellularLocation>
</comment>
<evidence type="ECO:0000313" key="9">
    <source>
        <dbReference type="EMBL" id="MCX4235956.1"/>
    </source>
</evidence>
<dbReference type="RefSeq" id="WP_267031531.1">
    <property type="nucleotide sequence ID" value="NZ_JAIFZO010000002.1"/>
</dbReference>
<keyword evidence="5 7" id="KW-0472">Membrane</keyword>